<reference evidence="1" key="2">
    <citation type="journal article" date="2015" name="Data Brief">
        <title>Shoot transcriptome of the giant reed, Arundo donax.</title>
        <authorList>
            <person name="Barrero R.A."/>
            <person name="Guerrero F.D."/>
            <person name="Moolhuijzen P."/>
            <person name="Goolsby J.A."/>
            <person name="Tidwell J."/>
            <person name="Bellgard S.E."/>
            <person name="Bellgard M.I."/>
        </authorList>
    </citation>
    <scope>NUCLEOTIDE SEQUENCE</scope>
    <source>
        <tissue evidence="1">Shoot tissue taken approximately 20 cm above the soil surface</tissue>
    </source>
</reference>
<reference evidence="1" key="1">
    <citation type="submission" date="2014-09" db="EMBL/GenBank/DDBJ databases">
        <authorList>
            <person name="Magalhaes I.L.F."/>
            <person name="Oliveira U."/>
            <person name="Santos F.R."/>
            <person name="Vidigal T.H.D.A."/>
            <person name="Brescovit A.D."/>
            <person name="Santos A.J."/>
        </authorList>
    </citation>
    <scope>NUCLEOTIDE SEQUENCE</scope>
    <source>
        <tissue evidence="1">Shoot tissue taken approximately 20 cm above the soil surface</tissue>
    </source>
</reference>
<accession>A0A0A9FXI9</accession>
<organism evidence="1">
    <name type="scientific">Arundo donax</name>
    <name type="common">Giant reed</name>
    <name type="synonym">Donax arundinaceus</name>
    <dbReference type="NCBI Taxonomy" id="35708"/>
    <lineage>
        <taxon>Eukaryota</taxon>
        <taxon>Viridiplantae</taxon>
        <taxon>Streptophyta</taxon>
        <taxon>Embryophyta</taxon>
        <taxon>Tracheophyta</taxon>
        <taxon>Spermatophyta</taxon>
        <taxon>Magnoliopsida</taxon>
        <taxon>Liliopsida</taxon>
        <taxon>Poales</taxon>
        <taxon>Poaceae</taxon>
        <taxon>PACMAD clade</taxon>
        <taxon>Arundinoideae</taxon>
        <taxon>Arundineae</taxon>
        <taxon>Arundo</taxon>
    </lineage>
</organism>
<evidence type="ECO:0000313" key="1">
    <source>
        <dbReference type="EMBL" id="JAE17545.1"/>
    </source>
</evidence>
<proteinExistence type="predicted"/>
<sequence>MSSRRSADDSSVKAASCAVSTTLSMATSSGG</sequence>
<name>A0A0A9FXI9_ARUDO</name>
<dbReference type="EMBL" id="GBRH01180351">
    <property type="protein sequence ID" value="JAE17545.1"/>
    <property type="molecule type" value="Transcribed_RNA"/>
</dbReference>
<dbReference type="AlphaFoldDB" id="A0A0A9FXI9"/>
<protein>
    <submittedName>
        <fullName evidence="1">Uncharacterized protein</fullName>
    </submittedName>
</protein>